<evidence type="ECO:0000313" key="2">
    <source>
        <dbReference type="Proteomes" id="UP000304953"/>
    </source>
</evidence>
<gene>
    <name evidence="1" type="ORF">E5329_01355</name>
</gene>
<proteinExistence type="predicted"/>
<accession>A0AC61S293</accession>
<reference evidence="1" key="1">
    <citation type="submission" date="2019-04" db="EMBL/GenBank/DDBJ databases">
        <title>Microbes associate with the intestines of laboratory mice.</title>
        <authorList>
            <person name="Navarre W."/>
            <person name="Wong E."/>
            <person name="Huang K."/>
            <person name="Tropini C."/>
            <person name="Ng K."/>
            <person name="Yu B."/>
        </authorList>
    </citation>
    <scope>NUCLEOTIDE SEQUENCE</scope>
    <source>
        <strain evidence="1">NM01_1-7b</strain>
    </source>
</reference>
<protein>
    <submittedName>
        <fullName evidence="1">Uncharacterized protein</fullName>
    </submittedName>
</protein>
<sequence>MNPQDILNNPQLQKNISPDKLKLLIELASNNSANASNPQAMAESLKNASESVKNQGVDFSSAERDLIIEVLKQSMPPQEQKRVDLLMQMMKNMRK</sequence>
<keyword evidence="2" id="KW-1185">Reference proteome</keyword>
<name>A0AC61S293_9FIRM</name>
<comment type="caution">
    <text evidence="1">The sequence shown here is derived from an EMBL/GenBank/DDBJ whole genome shotgun (WGS) entry which is preliminary data.</text>
</comment>
<organism evidence="1 2">
    <name type="scientific">Petralouisia muris</name>
    <dbReference type="NCBI Taxonomy" id="3032872"/>
    <lineage>
        <taxon>Bacteria</taxon>
        <taxon>Bacillati</taxon>
        <taxon>Bacillota</taxon>
        <taxon>Clostridia</taxon>
        <taxon>Lachnospirales</taxon>
        <taxon>Lachnospiraceae</taxon>
        <taxon>Petralouisia</taxon>
    </lineage>
</organism>
<dbReference type="EMBL" id="SRYA01000002">
    <property type="protein sequence ID" value="TGY98083.1"/>
    <property type="molecule type" value="Genomic_DNA"/>
</dbReference>
<evidence type="ECO:0000313" key="1">
    <source>
        <dbReference type="EMBL" id="TGY98083.1"/>
    </source>
</evidence>
<dbReference type="Proteomes" id="UP000304953">
    <property type="component" value="Unassembled WGS sequence"/>
</dbReference>